<comment type="caution">
    <text evidence="6">The sequence shown here is derived from an EMBL/GenBank/DDBJ whole genome shotgun (WGS) entry which is preliminary data.</text>
</comment>
<dbReference type="SUPFAM" id="SSF51679">
    <property type="entry name" value="Bacterial luciferase-like"/>
    <property type="match status" value="1"/>
</dbReference>
<dbReference type="Proteomes" id="UP001500620">
    <property type="component" value="Unassembled WGS sequence"/>
</dbReference>
<evidence type="ECO:0000313" key="7">
    <source>
        <dbReference type="Proteomes" id="UP001500620"/>
    </source>
</evidence>
<evidence type="ECO:0000256" key="2">
    <source>
        <dbReference type="ARBA" id="ARBA00022643"/>
    </source>
</evidence>
<keyword evidence="7" id="KW-1185">Reference proteome</keyword>
<keyword evidence="1" id="KW-0285">Flavoprotein</keyword>
<dbReference type="InterPro" id="IPR019921">
    <property type="entry name" value="Lucif-like_OxRdtase_Rv2161c"/>
</dbReference>
<protein>
    <submittedName>
        <fullName evidence="6">LLM class F420-dependent oxidoreductase</fullName>
    </submittedName>
</protein>
<evidence type="ECO:0000313" key="6">
    <source>
        <dbReference type="EMBL" id="GAA4264049.1"/>
    </source>
</evidence>
<evidence type="ECO:0000256" key="4">
    <source>
        <dbReference type="ARBA" id="ARBA00023033"/>
    </source>
</evidence>
<dbReference type="Gene3D" id="3.20.20.30">
    <property type="entry name" value="Luciferase-like domain"/>
    <property type="match status" value="1"/>
</dbReference>
<dbReference type="RefSeq" id="WP_345144354.1">
    <property type="nucleotide sequence ID" value="NZ_BAABAT010000091.1"/>
</dbReference>
<evidence type="ECO:0000259" key="5">
    <source>
        <dbReference type="Pfam" id="PF00296"/>
    </source>
</evidence>
<feature type="domain" description="Luciferase-like" evidence="5">
    <location>
        <begin position="14"/>
        <end position="251"/>
    </location>
</feature>
<accession>A0ABP8DVV3</accession>
<organism evidence="6 7">
    <name type="scientific">Dactylosporangium darangshiense</name>
    <dbReference type="NCBI Taxonomy" id="579108"/>
    <lineage>
        <taxon>Bacteria</taxon>
        <taxon>Bacillati</taxon>
        <taxon>Actinomycetota</taxon>
        <taxon>Actinomycetes</taxon>
        <taxon>Micromonosporales</taxon>
        <taxon>Micromonosporaceae</taxon>
        <taxon>Dactylosporangium</taxon>
    </lineage>
</organism>
<dbReference type="EMBL" id="BAABAT010000091">
    <property type="protein sequence ID" value="GAA4264049.1"/>
    <property type="molecule type" value="Genomic_DNA"/>
</dbReference>
<proteinExistence type="predicted"/>
<dbReference type="InterPro" id="IPR011251">
    <property type="entry name" value="Luciferase-like_dom"/>
</dbReference>
<keyword evidence="4" id="KW-0503">Monooxygenase</keyword>
<reference evidence="7" key="1">
    <citation type="journal article" date="2019" name="Int. J. Syst. Evol. Microbiol.">
        <title>The Global Catalogue of Microorganisms (GCM) 10K type strain sequencing project: providing services to taxonomists for standard genome sequencing and annotation.</title>
        <authorList>
            <consortium name="The Broad Institute Genomics Platform"/>
            <consortium name="The Broad Institute Genome Sequencing Center for Infectious Disease"/>
            <person name="Wu L."/>
            <person name="Ma J."/>
        </authorList>
    </citation>
    <scope>NUCLEOTIDE SEQUENCE [LARGE SCALE GENOMIC DNA]</scope>
    <source>
        <strain evidence="7">JCM 17441</strain>
    </source>
</reference>
<keyword evidence="2" id="KW-0288">FMN</keyword>
<name>A0ABP8DVV3_9ACTN</name>
<evidence type="ECO:0000256" key="3">
    <source>
        <dbReference type="ARBA" id="ARBA00023002"/>
    </source>
</evidence>
<dbReference type="InterPro" id="IPR036661">
    <property type="entry name" value="Luciferase-like_sf"/>
</dbReference>
<dbReference type="InterPro" id="IPR050172">
    <property type="entry name" value="SsuD_RutA_monooxygenase"/>
</dbReference>
<dbReference type="NCBIfam" id="TIGR03619">
    <property type="entry name" value="F420_Rv2161c"/>
    <property type="match status" value="1"/>
</dbReference>
<evidence type="ECO:0000256" key="1">
    <source>
        <dbReference type="ARBA" id="ARBA00022630"/>
    </source>
</evidence>
<dbReference type="Pfam" id="PF00296">
    <property type="entry name" value="Bac_luciferase"/>
    <property type="match status" value="1"/>
</dbReference>
<dbReference type="PANTHER" id="PTHR42847:SF4">
    <property type="entry name" value="ALKANESULFONATE MONOOXYGENASE-RELATED"/>
    <property type="match status" value="1"/>
</dbReference>
<sequence length="286" mass="30779">MELGVNGLNAKAAIGPRATARLARLAEELGYRSWWAGEHVVLPSPRTPESPMAPTDPIVDPLVHLAYVAAVTTTIRLGTAVVILPQRNPVVLAKQAASLDVLSGGRLTLGVGAGYLEPEMTAVGVPMAGRGRRTDEYIDAMRALWTEEAPAYHGTFVSFAKVDAHPRPGGETVRAIPIVIGGHSPAAFRRAVLRGDGWFGNGDSPADLRRHLAGLAEAARLAARPPRLGRLEITWMQLGPLSAGQMEQYAELGVDRLVVYPLPLEDPDDVARFLERHAISRLLDHE</sequence>
<dbReference type="PANTHER" id="PTHR42847">
    <property type="entry name" value="ALKANESULFONATE MONOOXYGENASE"/>
    <property type="match status" value="1"/>
</dbReference>
<gene>
    <name evidence="6" type="ORF">GCM10022255_114120</name>
</gene>
<keyword evidence="3" id="KW-0560">Oxidoreductase</keyword>